<dbReference type="AlphaFoldDB" id="A0A1G2SGW7"/>
<evidence type="ECO:0000256" key="2">
    <source>
        <dbReference type="ARBA" id="ARBA00022490"/>
    </source>
</evidence>
<dbReference type="CDD" id="cd04458">
    <property type="entry name" value="CSP_CDS"/>
    <property type="match status" value="1"/>
</dbReference>
<dbReference type="STRING" id="1802727.A2937_02085"/>
<dbReference type="InterPro" id="IPR011129">
    <property type="entry name" value="CSD"/>
</dbReference>
<dbReference type="InterPro" id="IPR012340">
    <property type="entry name" value="NA-bd_OB-fold"/>
</dbReference>
<dbReference type="Gene3D" id="2.40.50.140">
    <property type="entry name" value="Nucleic acid-binding proteins"/>
    <property type="match status" value="1"/>
</dbReference>
<name>A0A1G2SGW7_9BACT</name>
<dbReference type="SUPFAM" id="SSF50249">
    <property type="entry name" value="Nucleic acid-binding proteins"/>
    <property type="match status" value="1"/>
</dbReference>
<sequence>MKGTIKTLKENGFGFITGEGMSKDLFFHRNALVNVEFNDLREGDTVTFETEDSPKGMNAVNVERV</sequence>
<evidence type="ECO:0000313" key="5">
    <source>
        <dbReference type="Proteomes" id="UP000177987"/>
    </source>
</evidence>
<organism evidence="4 5">
    <name type="scientific">Candidatus Yonathbacteria bacterium RIFCSPLOWO2_01_FULL_47_33b</name>
    <dbReference type="NCBI Taxonomy" id="1802727"/>
    <lineage>
        <taxon>Bacteria</taxon>
        <taxon>Candidatus Yonathiibacteriota</taxon>
    </lineage>
</organism>
<evidence type="ECO:0000256" key="1">
    <source>
        <dbReference type="ARBA" id="ARBA00004496"/>
    </source>
</evidence>
<dbReference type="GO" id="GO:0005737">
    <property type="term" value="C:cytoplasm"/>
    <property type="evidence" value="ECO:0007669"/>
    <property type="project" value="UniProtKB-SubCell"/>
</dbReference>
<dbReference type="SMART" id="SM00357">
    <property type="entry name" value="CSP"/>
    <property type="match status" value="1"/>
</dbReference>
<dbReference type="EMBL" id="MHUW01000002">
    <property type="protein sequence ID" value="OHA84303.1"/>
    <property type="molecule type" value="Genomic_DNA"/>
</dbReference>
<comment type="caution">
    <text evidence="4">The sequence shown here is derived from an EMBL/GenBank/DDBJ whole genome shotgun (WGS) entry which is preliminary data.</text>
</comment>
<reference evidence="4 5" key="1">
    <citation type="journal article" date="2016" name="Nat. Commun.">
        <title>Thousands of microbial genomes shed light on interconnected biogeochemical processes in an aquifer system.</title>
        <authorList>
            <person name="Anantharaman K."/>
            <person name="Brown C.T."/>
            <person name="Hug L.A."/>
            <person name="Sharon I."/>
            <person name="Castelle C.J."/>
            <person name="Probst A.J."/>
            <person name="Thomas B.C."/>
            <person name="Singh A."/>
            <person name="Wilkins M.J."/>
            <person name="Karaoz U."/>
            <person name="Brodie E.L."/>
            <person name="Williams K.H."/>
            <person name="Hubbard S.S."/>
            <person name="Banfield J.F."/>
        </authorList>
    </citation>
    <scope>NUCLEOTIDE SEQUENCE [LARGE SCALE GENOMIC DNA]</scope>
</reference>
<gene>
    <name evidence="4" type="ORF">A2937_02085</name>
</gene>
<protein>
    <submittedName>
        <fullName evidence="4">Cold-shock protein</fullName>
    </submittedName>
</protein>
<dbReference type="InterPro" id="IPR012156">
    <property type="entry name" value="Cold_shock_CspA"/>
</dbReference>
<dbReference type="GO" id="GO:0003676">
    <property type="term" value="F:nucleic acid binding"/>
    <property type="evidence" value="ECO:0007669"/>
    <property type="project" value="InterPro"/>
</dbReference>
<evidence type="ECO:0000259" key="3">
    <source>
        <dbReference type="PROSITE" id="PS51857"/>
    </source>
</evidence>
<proteinExistence type="predicted"/>
<keyword evidence="2" id="KW-0963">Cytoplasm</keyword>
<comment type="subcellular location">
    <subcellularLocation>
        <location evidence="1">Cytoplasm</location>
    </subcellularLocation>
</comment>
<evidence type="ECO:0000313" key="4">
    <source>
        <dbReference type="EMBL" id="OHA84303.1"/>
    </source>
</evidence>
<dbReference type="InterPro" id="IPR002059">
    <property type="entry name" value="CSP_DNA-bd"/>
</dbReference>
<dbReference type="Proteomes" id="UP000177987">
    <property type="component" value="Unassembled WGS sequence"/>
</dbReference>
<dbReference type="PROSITE" id="PS51857">
    <property type="entry name" value="CSD_2"/>
    <property type="match status" value="1"/>
</dbReference>
<dbReference type="PIRSF" id="PIRSF002599">
    <property type="entry name" value="Cold_shock_A"/>
    <property type="match status" value="1"/>
</dbReference>
<accession>A0A1G2SGW7</accession>
<feature type="domain" description="CSD" evidence="3">
    <location>
        <begin position="1"/>
        <end position="64"/>
    </location>
</feature>
<dbReference type="Pfam" id="PF00313">
    <property type="entry name" value="CSD"/>
    <property type="match status" value="1"/>
</dbReference>